<feature type="region of interest" description="Disordered" evidence="1">
    <location>
        <begin position="76"/>
        <end position="137"/>
    </location>
</feature>
<gene>
    <name evidence="2" type="ORF">RHS01_07907</name>
</gene>
<name>A0A8H7I9G3_9AGAM</name>
<sequence length="201" mass="22386">MAINYRFLGSSTYSTLPRRRLYRNFTFGLSGSVVHQTPIQPSGADSSSGICKVCEQYTLWGDVVRGCYRRARGGLQQPDLGQDPEDNDQEASAQAVDDLSRHTNALQISGSPRKVRTVKSTAPKSCAKSTSRANRRNVQKDGVIPTSRILGPKWMQWIATQRIRNPLTHHEGKMHRLRVISVPLNHKGQKDSGVLRQGTGY</sequence>
<feature type="compositionally biased region" description="Polar residues" evidence="1">
    <location>
        <begin position="118"/>
        <end position="132"/>
    </location>
</feature>
<evidence type="ECO:0000256" key="1">
    <source>
        <dbReference type="SAM" id="MobiDB-lite"/>
    </source>
</evidence>
<accession>A0A8H7I9G3</accession>
<comment type="caution">
    <text evidence="2">The sequence shown here is derived from an EMBL/GenBank/DDBJ whole genome shotgun (WGS) entry which is preliminary data.</text>
</comment>
<reference evidence="2" key="1">
    <citation type="submission" date="2020-09" db="EMBL/GenBank/DDBJ databases">
        <title>Comparative genome analyses of four rice-infecting Rhizoctonia solani isolates reveal extensive enrichment of homogalacturonan modification genes.</title>
        <authorList>
            <person name="Lee D.-Y."/>
            <person name="Jeon J."/>
            <person name="Kim K.-T."/>
            <person name="Cheong K."/>
            <person name="Song H."/>
            <person name="Choi G."/>
            <person name="Ko J."/>
            <person name="Opiyo S.O."/>
            <person name="Zuo S."/>
            <person name="Madhav S."/>
            <person name="Lee Y.-H."/>
            <person name="Wang G.-L."/>
        </authorList>
    </citation>
    <scope>NUCLEOTIDE SEQUENCE</scope>
    <source>
        <strain evidence="2">AG1-IA B2</strain>
    </source>
</reference>
<evidence type="ECO:0000313" key="2">
    <source>
        <dbReference type="EMBL" id="KAF8752338.1"/>
    </source>
</evidence>
<protein>
    <submittedName>
        <fullName evidence="2">Uncharacterized protein</fullName>
    </submittedName>
</protein>
<dbReference type="Proteomes" id="UP000614334">
    <property type="component" value="Unassembled WGS sequence"/>
</dbReference>
<dbReference type="AlphaFoldDB" id="A0A8H7I9G3"/>
<dbReference type="EMBL" id="JACYCF010000016">
    <property type="protein sequence ID" value="KAF8752338.1"/>
    <property type="molecule type" value="Genomic_DNA"/>
</dbReference>
<organism evidence="2 3">
    <name type="scientific">Rhizoctonia solani</name>
    <dbReference type="NCBI Taxonomy" id="456999"/>
    <lineage>
        <taxon>Eukaryota</taxon>
        <taxon>Fungi</taxon>
        <taxon>Dikarya</taxon>
        <taxon>Basidiomycota</taxon>
        <taxon>Agaricomycotina</taxon>
        <taxon>Agaricomycetes</taxon>
        <taxon>Cantharellales</taxon>
        <taxon>Ceratobasidiaceae</taxon>
        <taxon>Rhizoctonia</taxon>
    </lineage>
</organism>
<evidence type="ECO:0000313" key="3">
    <source>
        <dbReference type="Proteomes" id="UP000614334"/>
    </source>
</evidence>
<proteinExistence type="predicted"/>